<dbReference type="AlphaFoldDB" id="A0A498CAM4"/>
<dbReference type="InterPro" id="IPR041223">
    <property type="entry name" value="ApeA_NTD"/>
</dbReference>
<dbReference type="RefSeq" id="WP_147436687.1">
    <property type="nucleotide sequence ID" value="NZ_RCDB01000002.1"/>
</dbReference>
<organism evidence="2 3">
    <name type="scientific">Microbacterium telephonicum</name>
    <dbReference type="NCBI Taxonomy" id="1714841"/>
    <lineage>
        <taxon>Bacteria</taxon>
        <taxon>Bacillati</taxon>
        <taxon>Actinomycetota</taxon>
        <taxon>Actinomycetes</taxon>
        <taxon>Micrococcales</taxon>
        <taxon>Microbacteriaceae</taxon>
        <taxon>Microbacterium</taxon>
    </lineage>
</organism>
<dbReference type="Pfam" id="PF18862">
    <property type="entry name" value="ApeA_NTD1"/>
    <property type="match status" value="1"/>
</dbReference>
<evidence type="ECO:0000259" key="1">
    <source>
        <dbReference type="Pfam" id="PF18862"/>
    </source>
</evidence>
<gene>
    <name evidence="2" type="ORF">C7474_1474</name>
</gene>
<dbReference type="Proteomes" id="UP000273158">
    <property type="component" value="Unassembled WGS sequence"/>
</dbReference>
<sequence length="452" mass="50441">MSDKNVLVSGSPRIGWLYDGDEETPEVAVMLEMTSEHIQLTIPTKGLSLAGDPYGRWFSSGMDFGDDPDRTRYRYSPPLRLLFNDHLGPVSLIGCRQQAASFASNGAGFGRVVADYAVLGGRRWIDFDRVNGVRSELPGLAAWSGITSRTSHVETDAASRSIEYTITMRSPAPQRLARGKNLTMQPSWRSSLPTPGTIATHDVIQLVTTATRAEGWEGLLDPHRAIQDLLSISAWRQFSYSKLEVGMYEKPLRRERSAATDDKVMDWAPVTTHRVRIDEHPISDPHFLFTFADIGTAGVQRWMQIRKKYARAMTPLRGVVDSEDMFAETRISLTGVAIEALGFALAQEGVRGAALNSRGQISYNAAMNAILADMPVVPLADTEAWKTRSRVAYMGVKHPDNPQPDIGTIVNAYRENVLVLRYWLASRLGCSSGRLQRELEREPFRSEWRQRS</sequence>
<keyword evidence="3" id="KW-1185">Reference proteome</keyword>
<reference evidence="2 3" key="1">
    <citation type="journal article" date="2015" name="Stand. Genomic Sci.">
        <title>Genomic Encyclopedia of Bacterial and Archaeal Type Strains, Phase III: the genomes of soil and plant-associated and newly described type strains.</title>
        <authorList>
            <person name="Whitman W.B."/>
            <person name="Woyke T."/>
            <person name="Klenk H.P."/>
            <person name="Zhou Y."/>
            <person name="Lilburn T.G."/>
            <person name="Beck B.J."/>
            <person name="De Vos P."/>
            <person name="Vandamme P."/>
            <person name="Eisen J.A."/>
            <person name="Garrity G."/>
            <person name="Hugenholtz P."/>
            <person name="Kyrpides N.C."/>
        </authorList>
    </citation>
    <scope>NUCLEOTIDE SEQUENCE [LARGE SCALE GENOMIC DNA]</scope>
    <source>
        <strain evidence="2 3">S2T63</strain>
    </source>
</reference>
<dbReference type="OrthoDB" id="5087769at2"/>
<accession>A0A498CAM4</accession>
<evidence type="ECO:0000313" key="2">
    <source>
        <dbReference type="EMBL" id="RLK49331.1"/>
    </source>
</evidence>
<protein>
    <recommendedName>
        <fullName evidence="1">ApeA N-terminal domain-containing protein</fullName>
    </recommendedName>
</protein>
<name>A0A498CAM4_9MICO</name>
<evidence type="ECO:0000313" key="3">
    <source>
        <dbReference type="Proteomes" id="UP000273158"/>
    </source>
</evidence>
<comment type="caution">
    <text evidence="2">The sequence shown here is derived from an EMBL/GenBank/DDBJ whole genome shotgun (WGS) entry which is preliminary data.</text>
</comment>
<proteinExistence type="predicted"/>
<dbReference type="EMBL" id="RCDB01000002">
    <property type="protein sequence ID" value="RLK49331.1"/>
    <property type="molecule type" value="Genomic_DNA"/>
</dbReference>
<feature type="domain" description="ApeA N-terminal" evidence="1">
    <location>
        <begin position="16"/>
        <end position="297"/>
    </location>
</feature>